<feature type="transmembrane region" description="Helical" evidence="4">
    <location>
        <begin position="112"/>
        <end position="136"/>
    </location>
</feature>
<evidence type="ECO:0000313" key="6">
    <source>
        <dbReference type="EMBL" id="PIQ85795.1"/>
    </source>
</evidence>
<dbReference type="InterPro" id="IPR020846">
    <property type="entry name" value="MFS_dom"/>
</dbReference>
<keyword evidence="1 4" id="KW-0812">Transmembrane</keyword>
<gene>
    <name evidence="6" type="ORF">COV74_07185</name>
</gene>
<evidence type="ECO:0000256" key="2">
    <source>
        <dbReference type="ARBA" id="ARBA00022989"/>
    </source>
</evidence>
<dbReference type="Proteomes" id="UP000230859">
    <property type="component" value="Unassembled WGS sequence"/>
</dbReference>
<feature type="domain" description="Major facilitator superfamily (MFS) profile" evidence="5">
    <location>
        <begin position="187"/>
        <end position="454"/>
    </location>
</feature>
<protein>
    <recommendedName>
        <fullName evidence="5">Major facilitator superfamily (MFS) profile domain-containing protein</fullName>
    </recommendedName>
</protein>
<feature type="transmembrane region" description="Helical" evidence="4">
    <location>
        <begin position="85"/>
        <end position="106"/>
    </location>
</feature>
<accession>A0A2H0LQM6</accession>
<dbReference type="Gene3D" id="1.20.1250.20">
    <property type="entry name" value="MFS general substrate transporter like domains"/>
    <property type="match status" value="2"/>
</dbReference>
<feature type="transmembrane region" description="Helical" evidence="4">
    <location>
        <begin position="156"/>
        <end position="175"/>
    </location>
</feature>
<comment type="caution">
    <text evidence="6">The sequence shown here is derived from an EMBL/GenBank/DDBJ whole genome shotgun (WGS) entry which is preliminary data.</text>
</comment>
<reference evidence="6 7" key="1">
    <citation type="submission" date="2017-09" db="EMBL/GenBank/DDBJ databases">
        <title>Depth-based differentiation of microbial function through sediment-hosted aquifers and enrichment of novel symbionts in the deep terrestrial subsurface.</title>
        <authorList>
            <person name="Probst A.J."/>
            <person name="Ladd B."/>
            <person name="Jarett J.K."/>
            <person name="Geller-Mcgrath D.E."/>
            <person name="Sieber C.M."/>
            <person name="Emerson J.B."/>
            <person name="Anantharaman K."/>
            <person name="Thomas B.C."/>
            <person name="Malmstrom R."/>
            <person name="Stieglmeier M."/>
            <person name="Klingl A."/>
            <person name="Woyke T."/>
            <person name="Ryan C.M."/>
            <person name="Banfield J.F."/>
        </authorList>
    </citation>
    <scope>NUCLEOTIDE SEQUENCE [LARGE SCALE GENOMIC DNA]</scope>
    <source>
        <strain evidence="6">CG11_big_fil_rev_8_21_14_0_20_45_26</strain>
    </source>
</reference>
<evidence type="ECO:0000259" key="5">
    <source>
        <dbReference type="PROSITE" id="PS50850"/>
    </source>
</evidence>
<feature type="transmembrane region" description="Helical" evidence="4">
    <location>
        <begin position="390"/>
        <end position="408"/>
    </location>
</feature>
<organism evidence="6 7">
    <name type="scientific">Candidatus Abzuiibacterium crystallinum</name>
    <dbReference type="NCBI Taxonomy" id="1974748"/>
    <lineage>
        <taxon>Bacteria</taxon>
        <taxon>Pseudomonadati</taxon>
        <taxon>Candidatus Omnitrophota</taxon>
        <taxon>Candidatus Abzuiibacterium</taxon>
    </lineage>
</organism>
<feature type="transmembrane region" description="Helical" evidence="4">
    <location>
        <begin position="265"/>
        <end position="286"/>
    </location>
</feature>
<dbReference type="AlphaFoldDB" id="A0A2H0LQM6"/>
<feature type="transmembrane region" description="Helical" evidence="4">
    <location>
        <begin position="181"/>
        <end position="202"/>
    </location>
</feature>
<feature type="transmembrane region" description="Helical" evidence="4">
    <location>
        <begin position="232"/>
        <end position="253"/>
    </location>
</feature>
<evidence type="ECO:0000256" key="1">
    <source>
        <dbReference type="ARBA" id="ARBA00022692"/>
    </source>
</evidence>
<dbReference type="EMBL" id="PCVY01000060">
    <property type="protein sequence ID" value="PIQ85795.1"/>
    <property type="molecule type" value="Genomic_DNA"/>
</dbReference>
<dbReference type="PANTHER" id="PTHR23526:SF2">
    <property type="entry name" value="MAJOR FACILITATOR SUPERFAMILY (MFS) PROFILE DOMAIN-CONTAINING PROTEIN"/>
    <property type="match status" value="1"/>
</dbReference>
<dbReference type="InterPro" id="IPR011701">
    <property type="entry name" value="MFS"/>
</dbReference>
<name>A0A2H0LQM6_9BACT</name>
<dbReference type="SUPFAM" id="SSF103473">
    <property type="entry name" value="MFS general substrate transporter"/>
    <property type="match status" value="1"/>
</dbReference>
<evidence type="ECO:0000313" key="7">
    <source>
        <dbReference type="Proteomes" id="UP000230859"/>
    </source>
</evidence>
<dbReference type="InterPro" id="IPR036259">
    <property type="entry name" value="MFS_trans_sf"/>
</dbReference>
<proteinExistence type="predicted"/>
<dbReference type="GO" id="GO:0022857">
    <property type="term" value="F:transmembrane transporter activity"/>
    <property type="evidence" value="ECO:0007669"/>
    <property type="project" value="InterPro"/>
</dbReference>
<dbReference type="PROSITE" id="PS50850">
    <property type="entry name" value="MFS"/>
    <property type="match status" value="1"/>
</dbReference>
<dbReference type="PANTHER" id="PTHR23526">
    <property type="entry name" value="INTEGRAL MEMBRANE TRANSPORT PROTEIN-RELATED"/>
    <property type="match status" value="1"/>
</dbReference>
<feature type="transmembrane region" description="Helical" evidence="4">
    <location>
        <begin position="357"/>
        <end position="378"/>
    </location>
</feature>
<evidence type="ECO:0000256" key="3">
    <source>
        <dbReference type="ARBA" id="ARBA00023136"/>
    </source>
</evidence>
<evidence type="ECO:0000256" key="4">
    <source>
        <dbReference type="SAM" id="Phobius"/>
    </source>
</evidence>
<feature type="transmembrane region" description="Helical" evidence="4">
    <location>
        <begin position="321"/>
        <end position="345"/>
    </location>
</feature>
<keyword evidence="3 4" id="KW-0472">Membrane</keyword>
<dbReference type="InterPro" id="IPR052528">
    <property type="entry name" value="Sugar_transport-like"/>
</dbReference>
<sequence length="454" mass="50220">MVTIPPLSSSSAKQYAKSLSVSWKEGIAAAFMIAVTDFYLIPFGLFLGGSALEIGLLVAIPQLLGSVSQLTAVKIVKLLGSRQRFLPRACALQACLLIPMAALSFWPCIFQIEILIACTAIFRILGGLIGTVWGSLASDYLPANERGAYFGWRSQITGLAGVGGMLVGGLVLFFSKIFLPQLGFLCLFLLASLARFISAALMNQMEDIPLTHHKDSDFTFVKFLSRFKESNFVKFVLYVTSVTFAAHLAAPYFSVYMLRDLKMTYIGYMTIHLSAVLAGLFGFTIWGHHADQVGNARVLKMSSFLIPLIPFLWLFSANFWWLIVVELFAGFVWSGFNLCSVNFIFDAVAPEKRVRCLGYFNLINGIGVFAGALVGGYLAEHLPRVMGSRLFLLFLFSGILRYLSHFLLSEQFKEVRGTTRQVSSAELFFSVVGMKPIQGRNREVNGIDLFKSSH</sequence>
<dbReference type="Pfam" id="PF07690">
    <property type="entry name" value="MFS_1"/>
    <property type="match status" value="1"/>
</dbReference>
<keyword evidence="2 4" id="KW-1133">Transmembrane helix</keyword>